<name>A0ABV7C462_9VIBR</name>
<dbReference type="PANTHER" id="PTHR42916:SF1">
    <property type="entry name" value="PROTEIN PHYLLO, CHLOROPLASTIC"/>
    <property type="match status" value="1"/>
</dbReference>
<evidence type="ECO:0000259" key="4">
    <source>
        <dbReference type="Pfam" id="PF00561"/>
    </source>
</evidence>
<organism evidence="5 6">
    <name type="scientific">Vibrio zhugei</name>
    <dbReference type="NCBI Taxonomy" id="2479546"/>
    <lineage>
        <taxon>Bacteria</taxon>
        <taxon>Pseudomonadati</taxon>
        <taxon>Pseudomonadota</taxon>
        <taxon>Gammaproteobacteria</taxon>
        <taxon>Vibrionales</taxon>
        <taxon>Vibrionaceae</taxon>
        <taxon>Vibrio</taxon>
    </lineage>
</organism>
<protein>
    <recommendedName>
        <fullName evidence="3">Putative 2-succinyl-6-hydroxy-2,4-cyclohexadiene-1-carboxylate synthase</fullName>
        <shortName evidence="3">SHCHC synthase</shortName>
        <ecNumber evidence="3">4.2.99.20</ecNumber>
    </recommendedName>
</protein>
<gene>
    <name evidence="3 5" type="primary">menH</name>
    <name evidence="5" type="ORF">ACFODT_03040</name>
</gene>
<dbReference type="EC" id="4.2.99.20" evidence="3"/>
<comment type="similarity">
    <text evidence="3">Belongs to the AB hydrolase superfamily. MenH family.</text>
</comment>
<comment type="function">
    <text evidence="3">Catalyzes a proton abstraction reaction that results in 2,5-elimination of pyruvate from 2-succinyl-5-enolpyruvyl-6-hydroxy-3-cyclohexene-1-carboxylate (SEPHCHC) and the formation of 2-succinyl-6-hydroxy-2,4-cyclohexadiene-1-carboxylate (SHCHC).</text>
</comment>
<dbReference type="GO" id="GO:0070205">
    <property type="term" value="F:2-succinyl-6-hydroxy-2,4-cyclohexadiene-1-carboxylate synthase activity"/>
    <property type="evidence" value="ECO:0007669"/>
    <property type="project" value="UniProtKB-EC"/>
</dbReference>
<evidence type="ECO:0000256" key="3">
    <source>
        <dbReference type="HAMAP-Rule" id="MF_01660"/>
    </source>
</evidence>
<comment type="caution">
    <text evidence="5">The sequence shown here is derived from an EMBL/GenBank/DDBJ whole genome shotgun (WGS) entry which is preliminary data.</text>
</comment>
<comment type="pathway">
    <text evidence="3">Quinol/quinone metabolism; 1,4-dihydroxy-2-naphthoate biosynthesis; 1,4-dihydroxy-2-naphthoate from chorismate: step 3/7.</text>
</comment>
<dbReference type="RefSeq" id="WP_123015822.1">
    <property type="nucleotide sequence ID" value="NZ_AP024911.1"/>
</dbReference>
<evidence type="ECO:0000256" key="2">
    <source>
        <dbReference type="ARBA" id="ARBA00023239"/>
    </source>
</evidence>
<proteinExistence type="inferred from homology"/>
<reference evidence="6" key="1">
    <citation type="journal article" date="2019" name="Int. J. Syst. Evol. Microbiol.">
        <title>The Global Catalogue of Microorganisms (GCM) 10K type strain sequencing project: providing services to taxonomists for standard genome sequencing and annotation.</title>
        <authorList>
            <consortium name="The Broad Institute Genomics Platform"/>
            <consortium name="The Broad Institute Genome Sequencing Center for Infectious Disease"/>
            <person name="Wu L."/>
            <person name="Ma J."/>
        </authorList>
    </citation>
    <scope>NUCLEOTIDE SEQUENCE [LARGE SCALE GENOMIC DNA]</scope>
    <source>
        <strain evidence="6">KCTC 62784</strain>
    </source>
</reference>
<feature type="domain" description="AB hydrolase-1" evidence="4">
    <location>
        <begin position="16"/>
        <end position="241"/>
    </location>
</feature>
<dbReference type="Proteomes" id="UP001595384">
    <property type="component" value="Unassembled WGS sequence"/>
</dbReference>
<evidence type="ECO:0000256" key="1">
    <source>
        <dbReference type="ARBA" id="ARBA00022428"/>
    </source>
</evidence>
<dbReference type="InterPro" id="IPR022485">
    <property type="entry name" value="SHCHC_synthase_MenH"/>
</dbReference>
<evidence type="ECO:0000313" key="5">
    <source>
        <dbReference type="EMBL" id="MFC3022807.1"/>
    </source>
</evidence>
<evidence type="ECO:0000313" key="6">
    <source>
        <dbReference type="Proteomes" id="UP001595384"/>
    </source>
</evidence>
<accession>A0ABV7C462</accession>
<dbReference type="Gene3D" id="3.40.50.1820">
    <property type="entry name" value="alpha/beta hydrolase"/>
    <property type="match status" value="1"/>
</dbReference>
<dbReference type="Pfam" id="PF00561">
    <property type="entry name" value="Abhydrolase_1"/>
    <property type="match status" value="1"/>
</dbReference>
<comment type="subunit">
    <text evidence="3">Monomer.</text>
</comment>
<dbReference type="InterPro" id="IPR000073">
    <property type="entry name" value="AB_hydrolase_1"/>
</dbReference>
<dbReference type="EMBL" id="JBHRSE010000023">
    <property type="protein sequence ID" value="MFC3022807.1"/>
    <property type="molecule type" value="Genomic_DNA"/>
</dbReference>
<dbReference type="InterPro" id="IPR029058">
    <property type="entry name" value="AB_hydrolase_fold"/>
</dbReference>
<dbReference type="NCBIfam" id="NF008340">
    <property type="entry name" value="PRK11126.1"/>
    <property type="match status" value="1"/>
</dbReference>
<dbReference type="NCBIfam" id="TIGR03695">
    <property type="entry name" value="menH_SHCHC"/>
    <property type="match status" value="1"/>
</dbReference>
<dbReference type="PANTHER" id="PTHR42916">
    <property type="entry name" value="2-SUCCINYL-5-ENOLPYRUVYL-6-HYDROXY-3-CYCLOHEXENE-1-CARBOXYLATE SYNTHASE"/>
    <property type="match status" value="1"/>
</dbReference>
<keyword evidence="6" id="KW-1185">Reference proteome</keyword>
<comment type="catalytic activity">
    <reaction evidence="3">
        <text>5-enolpyruvoyl-6-hydroxy-2-succinyl-cyclohex-3-ene-1-carboxylate = (1R,6R)-6-hydroxy-2-succinyl-cyclohexa-2,4-diene-1-carboxylate + pyruvate</text>
        <dbReference type="Rhea" id="RHEA:25597"/>
        <dbReference type="ChEBI" id="CHEBI:15361"/>
        <dbReference type="ChEBI" id="CHEBI:58689"/>
        <dbReference type="ChEBI" id="CHEBI:58818"/>
        <dbReference type="EC" id="4.2.99.20"/>
    </reaction>
</comment>
<dbReference type="SUPFAM" id="SSF53474">
    <property type="entry name" value="alpha/beta-Hydrolases"/>
    <property type="match status" value="1"/>
</dbReference>
<sequence length="265" mass="28683">MLYSQRVSTAPSSQQPVLVWLHGLLGSGDDWLDTVHALKSYDHLLVDLPGHGGSQAQRCEDLQACAQQVVDTIIQQLGAQQPVILMGYSLGARVAMVAATSGMLKSVNLRGLVLESGNAGLAGEAERLTRLAHDRQWAQRFAYEPIESVLNAWYQQPVFRSLTSQQRHMLIQARAHNSGEAIAHMLAATSLGTQCDLVSALQGVSLPKLYICGDKDEKFLHLAQGYGLPTQVVHGAGHNVHKEQPQTFAALIHHFITTTALGGLA</sequence>
<comment type="pathway">
    <text evidence="3">Quinol/quinone metabolism; menaquinone biosynthesis.</text>
</comment>
<keyword evidence="2 3" id="KW-0456">Lyase</keyword>
<keyword evidence="1 3" id="KW-0474">Menaquinone biosynthesis</keyword>
<dbReference type="HAMAP" id="MF_01660">
    <property type="entry name" value="MenH"/>
    <property type="match status" value="1"/>
</dbReference>